<organism evidence="9 10">
    <name type="scientific">Popillia japonica</name>
    <name type="common">Japanese beetle</name>
    <dbReference type="NCBI Taxonomy" id="7064"/>
    <lineage>
        <taxon>Eukaryota</taxon>
        <taxon>Metazoa</taxon>
        <taxon>Ecdysozoa</taxon>
        <taxon>Arthropoda</taxon>
        <taxon>Hexapoda</taxon>
        <taxon>Insecta</taxon>
        <taxon>Pterygota</taxon>
        <taxon>Neoptera</taxon>
        <taxon>Endopterygota</taxon>
        <taxon>Coleoptera</taxon>
        <taxon>Polyphaga</taxon>
        <taxon>Scarabaeiformia</taxon>
        <taxon>Scarabaeidae</taxon>
        <taxon>Rutelinae</taxon>
        <taxon>Popillia</taxon>
    </lineage>
</organism>
<dbReference type="PROSITE" id="PS00134">
    <property type="entry name" value="TRYPSIN_HIS"/>
    <property type="match status" value="1"/>
</dbReference>
<evidence type="ECO:0000313" key="9">
    <source>
        <dbReference type="EMBL" id="KAK9700853.1"/>
    </source>
</evidence>
<name>A0AAW1JCH5_POPJA</name>
<dbReference type="InterPro" id="IPR009003">
    <property type="entry name" value="Peptidase_S1_PA"/>
</dbReference>
<dbReference type="InterPro" id="IPR001314">
    <property type="entry name" value="Peptidase_S1A"/>
</dbReference>
<dbReference type="SMART" id="SM00020">
    <property type="entry name" value="Tryp_SPc"/>
    <property type="match status" value="1"/>
</dbReference>
<gene>
    <name evidence="9" type="ORF">QE152_g30986</name>
</gene>
<evidence type="ECO:0000256" key="1">
    <source>
        <dbReference type="ARBA" id="ARBA00007664"/>
    </source>
</evidence>
<keyword evidence="10" id="KW-1185">Reference proteome</keyword>
<keyword evidence="2 6" id="KW-0645">Protease</keyword>
<dbReference type="FunFam" id="2.40.10.10:FF:000068">
    <property type="entry name" value="transmembrane protease serine 2"/>
    <property type="match status" value="1"/>
</dbReference>
<dbReference type="AlphaFoldDB" id="A0AAW1JCH5"/>
<keyword evidence="3 6" id="KW-0378">Hydrolase</keyword>
<dbReference type="InterPro" id="IPR050430">
    <property type="entry name" value="Peptidase_S1"/>
</dbReference>
<evidence type="ECO:0000256" key="5">
    <source>
        <dbReference type="ARBA" id="ARBA00023157"/>
    </source>
</evidence>
<dbReference type="PANTHER" id="PTHR24276">
    <property type="entry name" value="POLYSERASE-RELATED"/>
    <property type="match status" value="1"/>
</dbReference>
<dbReference type="Proteomes" id="UP001458880">
    <property type="component" value="Unassembled WGS sequence"/>
</dbReference>
<evidence type="ECO:0000256" key="4">
    <source>
        <dbReference type="ARBA" id="ARBA00022825"/>
    </source>
</evidence>
<evidence type="ECO:0000256" key="2">
    <source>
        <dbReference type="ARBA" id="ARBA00022670"/>
    </source>
</evidence>
<evidence type="ECO:0000313" key="10">
    <source>
        <dbReference type="Proteomes" id="UP001458880"/>
    </source>
</evidence>
<reference evidence="9 10" key="1">
    <citation type="journal article" date="2024" name="BMC Genomics">
        <title>De novo assembly and annotation of Popillia japonica's genome with initial clues to its potential as an invasive pest.</title>
        <authorList>
            <person name="Cucini C."/>
            <person name="Boschi S."/>
            <person name="Funari R."/>
            <person name="Cardaioli E."/>
            <person name="Iannotti N."/>
            <person name="Marturano G."/>
            <person name="Paoli F."/>
            <person name="Bruttini M."/>
            <person name="Carapelli A."/>
            <person name="Frati F."/>
            <person name="Nardi F."/>
        </authorList>
    </citation>
    <scope>NUCLEOTIDE SEQUENCE [LARGE SCALE GENOMIC DNA]</scope>
    <source>
        <strain evidence="9">DMR45628</strain>
    </source>
</reference>
<dbReference type="PANTHER" id="PTHR24276:SF98">
    <property type="entry name" value="FI18310P1-RELATED"/>
    <property type="match status" value="1"/>
</dbReference>
<dbReference type="PRINTS" id="PR00722">
    <property type="entry name" value="CHYMOTRYPSIN"/>
</dbReference>
<dbReference type="Gene3D" id="2.40.10.10">
    <property type="entry name" value="Trypsin-like serine proteases"/>
    <property type="match status" value="1"/>
</dbReference>
<dbReference type="InterPro" id="IPR043504">
    <property type="entry name" value="Peptidase_S1_PA_chymotrypsin"/>
</dbReference>
<dbReference type="InterPro" id="IPR001254">
    <property type="entry name" value="Trypsin_dom"/>
</dbReference>
<dbReference type="EMBL" id="JASPKY010000428">
    <property type="protein sequence ID" value="KAK9700853.1"/>
    <property type="molecule type" value="Genomic_DNA"/>
</dbReference>
<feature type="chain" id="PRO_5043665467" evidence="7">
    <location>
        <begin position="20"/>
        <end position="432"/>
    </location>
</feature>
<dbReference type="PROSITE" id="PS50240">
    <property type="entry name" value="TRYPSIN_DOM"/>
    <property type="match status" value="1"/>
</dbReference>
<dbReference type="PROSITE" id="PS00135">
    <property type="entry name" value="TRYPSIN_SER"/>
    <property type="match status" value="1"/>
</dbReference>
<dbReference type="GO" id="GO:0006508">
    <property type="term" value="P:proteolysis"/>
    <property type="evidence" value="ECO:0007669"/>
    <property type="project" value="UniProtKB-KW"/>
</dbReference>
<keyword evidence="4 6" id="KW-0720">Serine protease</keyword>
<evidence type="ECO:0000256" key="6">
    <source>
        <dbReference type="RuleBase" id="RU363034"/>
    </source>
</evidence>
<dbReference type="InterPro" id="IPR033116">
    <property type="entry name" value="TRYPSIN_SER"/>
</dbReference>
<evidence type="ECO:0000256" key="3">
    <source>
        <dbReference type="ARBA" id="ARBA00022801"/>
    </source>
</evidence>
<comment type="similarity">
    <text evidence="1">Belongs to the peptidase S1 family.</text>
</comment>
<proteinExistence type="inferred from homology"/>
<keyword evidence="7" id="KW-0732">Signal</keyword>
<dbReference type="SUPFAM" id="SSF50494">
    <property type="entry name" value="Trypsin-like serine proteases"/>
    <property type="match status" value="1"/>
</dbReference>
<sequence>MYLLAKFLLLLHVFQAIYGIPHFDVIINGTIAKIQNYPYYAFIANKNKSLKCGGAIIKPNVILTAAHCLPNSNLHVYTGIQALDDLRNHQPYRVKQVIKYPKYKGQVGYDIGLVILSTPIRLTPTVKVIEIANTSPRMGSNLTVVGFGAIRCDGPGSGSIPCQVLHSEFLRSAVIKVIKYKHRIIHTKGSSQNTCYGDSGSPVVYKNRVVGLVSSGEHANCSGYDIQVAHSCLPTDRVFERVERELRRHDRILLGPTDYINIYKKCGHVHELSKDWVVYDLKDLLSVLCKYLGISEQKIVSLKKVAKHNTKTHAVTIVAQVLHRHEDPSKKSKIRGKSLTNAALKPVTEKHKISSDKGKAVNNLLIAAFGQKWRLDETLKWYHEILIRDFQTADEFDREEAEREEIVTASKKNRNYKFNISPFPVVFPMLLY</sequence>
<dbReference type="InterPro" id="IPR018114">
    <property type="entry name" value="TRYPSIN_HIS"/>
</dbReference>
<dbReference type="GO" id="GO:0004252">
    <property type="term" value="F:serine-type endopeptidase activity"/>
    <property type="evidence" value="ECO:0007669"/>
    <property type="project" value="InterPro"/>
</dbReference>
<evidence type="ECO:0000256" key="7">
    <source>
        <dbReference type="SAM" id="SignalP"/>
    </source>
</evidence>
<dbReference type="Pfam" id="PF00089">
    <property type="entry name" value="Trypsin"/>
    <property type="match status" value="1"/>
</dbReference>
<feature type="signal peptide" evidence="7">
    <location>
        <begin position="1"/>
        <end position="19"/>
    </location>
</feature>
<comment type="caution">
    <text evidence="9">The sequence shown here is derived from an EMBL/GenBank/DDBJ whole genome shotgun (WGS) entry which is preliminary data.</text>
</comment>
<accession>A0AAW1JCH5</accession>
<protein>
    <submittedName>
        <fullName evidence="9">Trypsin</fullName>
    </submittedName>
</protein>
<feature type="domain" description="Peptidase S1" evidence="8">
    <location>
        <begin position="26"/>
        <end position="282"/>
    </location>
</feature>
<evidence type="ECO:0000259" key="8">
    <source>
        <dbReference type="PROSITE" id="PS50240"/>
    </source>
</evidence>
<keyword evidence="5" id="KW-1015">Disulfide bond</keyword>